<keyword evidence="1" id="KW-0732">Signal</keyword>
<dbReference type="OrthoDB" id="7856719at2"/>
<feature type="chain" id="PRO_5012442987" description="Plastocyanin" evidence="1">
    <location>
        <begin position="25"/>
        <end position="133"/>
    </location>
</feature>
<reference evidence="2 3" key="1">
    <citation type="submission" date="2017-07" db="EMBL/GenBank/DDBJ databases">
        <title>Genome Sequence of Sulfitobacter pseudonitzschiae Strain SMR1 Isolated from a culture of the Diatom Skeletonema marinoi.</title>
        <authorList>
            <person name="Topel M."/>
            <person name="Pinder M.I.M."/>
            <person name="Johansson O.N."/>
            <person name="Kourtchenko O."/>
            <person name="Godhe A."/>
            <person name="Clarke A.K."/>
        </authorList>
    </citation>
    <scope>NUCLEOTIDE SEQUENCE [LARGE SCALE GENOMIC DNA]</scope>
    <source>
        <strain evidence="2 3">SMR1</strain>
    </source>
</reference>
<dbReference type="EMBL" id="CP022415">
    <property type="protein sequence ID" value="ASM73123.1"/>
    <property type="molecule type" value="Genomic_DNA"/>
</dbReference>
<evidence type="ECO:0000313" key="2">
    <source>
        <dbReference type="EMBL" id="ASM73123.1"/>
    </source>
</evidence>
<keyword evidence="3" id="KW-1185">Reference proteome</keyword>
<evidence type="ECO:0000256" key="1">
    <source>
        <dbReference type="SAM" id="SignalP"/>
    </source>
</evidence>
<dbReference type="Gene3D" id="2.60.40.420">
    <property type="entry name" value="Cupredoxins - blue copper proteins"/>
    <property type="match status" value="1"/>
</dbReference>
<dbReference type="AlphaFoldDB" id="A0A221K2N2"/>
<name>A0A221K2N2_9RHOB</name>
<protein>
    <recommendedName>
        <fullName evidence="4">Plastocyanin</fullName>
    </recommendedName>
</protein>
<dbReference type="Proteomes" id="UP000199754">
    <property type="component" value="Chromosome"/>
</dbReference>
<dbReference type="InterPro" id="IPR008972">
    <property type="entry name" value="Cupredoxin"/>
</dbReference>
<evidence type="ECO:0008006" key="4">
    <source>
        <dbReference type="Google" id="ProtNLM"/>
    </source>
</evidence>
<gene>
    <name evidence="2" type="ORF">SULPSESMR1_02326</name>
</gene>
<dbReference type="KEGG" id="spse:SULPSESMR1_02326"/>
<dbReference type="RefSeq" id="WP_089420946.1">
    <property type="nucleotide sequence ID" value="NZ_CP022415.1"/>
</dbReference>
<dbReference type="SUPFAM" id="SSF49503">
    <property type="entry name" value="Cupredoxins"/>
    <property type="match status" value="1"/>
</dbReference>
<proteinExistence type="predicted"/>
<evidence type="ECO:0000313" key="3">
    <source>
        <dbReference type="Proteomes" id="UP000199754"/>
    </source>
</evidence>
<feature type="signal peptide" evidence="1">
    <location>
        <begin position="1"/>
        <end position="24"/>
    </location>
</feature>
<sequence>MLHSIQKLAIAAAFGTVLAPAAFADGDSAHEHTVMVLEESFFPKVTYAAPGDTVRFVNASDSEQSIVAKDDNWSVGPIAAQGEQVFTVFAGMKNDFYLILSPETGEAVEGAEETEEVVNPAGAISFSEPPLSN</sequence>
<organism evidence="2 3">
    <name type="scientific">Pseudosulfitobacter pseudonitzschiae</name>
    <dbReference type="NCBI Taxonomy" id="1402135"/>
    <lineage>
        <taxon>Bacteria</taxon>
        <taxon>Pseudomonadati</taxon>
        <taxon>Pseudomonadota</taxon>
        <taxon>Alphaproteobacteria</taxon>
        <taxon>Rhodobacterales</taxon>
        <taxon>Roseobacteraceae</taxon>
        <taxon>Pseudosulfitobacter</taxon>
    </lineage>
</organism>
<accession>A0A221K2N2</accession>